<feature type="region of interest" description="Disordered" evidence="1">
    <location>
        <begin position="485"/>
        <end position="521"/>
    </location>
</feature>
<reference evidence="2 3" key="1">
    <citation type="submission" date="2014-03" db="EMBL/GenBank/DDBJ databases">
        <authorList>
            <person name="Bragg J."/>
            <person name="Dehn A."/>
            <person name="Hefner M."/>
            <person name="McHugh D."/>
            <person name="Petersen P."/>
            <person name="Zeba F."/>
            <person name="Zegers G.P."/>
            <person name="Page S.T."/>
            <person name="Bradley K.W."/>
            <person name="Clarke D.Q."/>
            <person name="Lewis M.F."/>
            <person name="Barker L.P."/>
            <person name="Bailey C."/>
            <person name="Asai D.J."/>
            <person name="Garber M.L."/>
            <person name="Bowman C.A."/>
            <person name="Russell D.A."/>
            <person name="Pope W.H."/>
            <person name="Jacobs-Sera D."/>
            <person name="Hendrix R.W."/>
            <person name="Hatfull G.F."/>
        </authorList>
    </citation>
    <scope>NUCLEOTIDE SEQUENCE [LARGE SCALE GENOMIC DNA]</scope>
</reference>
<evidence type="ECO:0000313" key="2">
    <source>
        <dbReference type="EMBL" id="AHY84108.1"/>
    </source>
</evidence>
<feature type="compositionally biased region" description="Polar residues" evidence="1">
    <location>
        <begin position="499"/>
        <end position="509"/>
    </location>
</feature>
<organism evidence="2 3">
    <name type="scientific">Mycobacterium phage MosMoris</name>
    <dbReference type="NCBI Taxonomy" id="1471542"/>
    <lineage>
        <taxon>Viruses</taxon>
        <taxon>Duplodnaviria</taxon>
        <taxon>Heunggongvirae</taxon>
        <taxon>Uroviricota</taxon>
        <taxon>Caudoviricetes</taxon>
        <taxon>Marvinvirus</taxon>
        <taxon>Marvinvirus mosmoris</taxon>
    </lineage>
</organism>
<protein>
    <submittedName>
        <fullName evidence="2">Portal protein</fullName>
    </submittedName>
</protein>
<name>A0A023ZXH1_9CAUD</name>
<dbReference type="RefSeq" id="YP_009031544.1">
    <property type="nucleotide sequence ID" value="NC_024138.1"/>
</dbReference>
<evidence type="ECO:0000256" key="1">
    <source>
        <dbReference type="SAM" id="MobiDB-lite"/>
    </source>
</evidence>
<dbReference type="GeneID" id="19487472"/>
<dbReference type="KEGG" id="vg:19487472"/>
<proteinExistence type="predicted"/>
<feature type="compositionally biased region" description="Low complexity" evidence="1">
    <location>
        <begin position="485"/>
        <end position="495"/>
    </location>
</feature>
<dbReference type="Proteomes" id="UP000024435">
    <property type="component" value="Segment"/>
</dbReference>
<keyword evidence="3" id="KW-1185">Reference proteome</keyword>
<dbReference type="InterPro" id="IPR021145">
    <property type="entry name" value="Portal_protein_SPP1_Gp6-like"/>
</dbReference>
<dbReference type="Pfam" id="PF05133">
    <property type="entry name" value="SPP1_portal"/>
    <property type="match status" value="1"/>
</dbReference>
<dbReference type="EMBL" id="KJ538721">
    <property type="protein sequence ID" value="AHY84108.1"/>
    <property type="molecule type" value="Genomic_DNA"/>
</dbReference>
<evidence type="ECO:0000313" key="3">
    <source>
        <dbReference type="Proteomes" id="UP000024435"/>
    </source>
</evidence>
<gene>
    <name evidence="2" type="primary">34</name>
    <name evidence="2" type="ORF">PBI_MOSMORIS_34</name>
</gene>
<sequence length="521" mass="58365">MTTSTAPFYNPEISYFGFGPDDHIGFASSLDERFVTEDEMRLLKALRSKLTTVVPKNKIKQGYYEAKQVIKHLDIAVPRVLTDIGTALGWGGTVVDVLDERIDWLGWTIDDDQLNGLDIAFDYNNLSVESGFAHVDALTTGCAMVTVGNDDDGENQLIVVESSSTATVLWDYRKRRSIAGLSQTYDENSNLVMETLYLENANIEFVRDPNTHMMEVVNRDQHNIGRCFMTRIANRARPFQRDGRSEITRTVRYLTDHAVRTVLGMEVNREFYTAPQRFVLNADPADFGVKEDMSPTEKFARGLSIAMGMVNIVPGREDTTEGDPVSVHEFKPQPPTPYIEELKACASMISTETGIPTSYLGFVTENPPSADSIRQEEFRLVKRSMRRHGGFGLGWKEVALLTLLARDGDADTDFIRRLKCRFADPYTPTRAATADELTKMIQVGLLVPDSTVAYERYGLDETEQRRLARDKQAFEAKKLREEMQRQAMAAAQVARQENRGGSNAGNQAQKKPPTDANGSAQ</sequence>
<accession>A0A023ZXH1</accession>